<feature type="transmembrane region" description="Helical" evidence="9">
    <location>
        <begin position="100"/>
        <end position="121"/>
    </location>
</feature>
<protein>
    <recommendedName>
        <fullName evidence="12">Bidirectional sugar transporter SWEET</fullName>
    </recommendedName>
</protein>
<dbReference type="InterPro" id="IPR004316">
    <property type="entry name" value="SWEET_rpt"/>
</dbReference>
<gene>
    <name evidence="10" type="ORF">NSK_001717</name>
</gene>
<evidence type="ECO:0000256" key="2">
    <source>
        <dbReference type="ARBA" id="ARBA00007809"/>
    </source>
</evidence>
<dbReference type="GO" id="GO:0012505">
    <property type="term" value="C:endomembrane system"/>
    <property type="evidence" value="ECO:0007669"/>
    <property type="project" value="UniProtKB-SubCell"/>
</dbReference>
<evidence type="ECO:0008006" key="12">
    <source>
        <dbReference type="Google" id="ProtNLM"/>
    </source>
</evidence>
<keyword evidence="6" id="KW-0677">Repeat</keyword>
<dbReference type="OrthoDB" id="409725at2759"/>
<feature type="transmembrane region" description="Helical" evidence="9">
    <location>
        <begin position="188"/>
        <end position="211"/>
    </location>
</feature>
<reference evidence="10 11" key="1">
    <citation type="submission" date="2019-01" db="EMBL/GenBank/DDBJ databases">
        <title>Nuclear Genome Assembly of the Microalgal Biofuel strain Nannochloropsis salina CCMP1776.</title>
        <authorList>
            <person name="Hovde B."/>
        </authorList>
    </citation>
    <scope>NUCLEOTIDE SEQUENCE [LARGE SCALE GENOMIC DNA]</scope>
    <source>
        <strain evidence="10 11">CCMP1776</strain>
    </source>
</reference>
<dbReference type="AlphaFoldDB" id="A0A4D9DCZ7"/>
<keyword evidence="3" id="KW-0813">Transport</keyword>
<dbReference type="InterPro" id="IPR047664">
    <property type="entry name" value="SWEET"/>
</dbReference>
<sequence length="251" mass="27164">MGSLGILQTSASLTAVILNICPIFDEIPAIKRSRSTGDRSPLLFVAIWTNACLWMFYGVFIEAIHPIATTNFTGFLSGSYFLLTFYAYAPPVAKTRFAQYFVLALSFVLSTATYCFFFPSLDTSRTQAHLGALCTLVTIAVYAAPLSTVLRALRLRSSKPISLFFALVGTLNSVLWGAYGILTADAWVYIPSVIGVFMCLTQAAVFFWFAVGRGGLEGGKESRGEGFGGKALFDFLSLQGDGGKEMQAALL</sequence>
<comment type="subcellular location">
    <subcellularLocation>
        <location evidence="1">Endomembrane system</location>
        <topology evidence="1">Multi-pass membrane protein</topology>
    </subcellularLocation>
</comment>
<evidence type="ECO:0000256" key="5">
    <source>
        <dbReference type="ARBA" id="ARBA00022692"/>
    </source>
</evidence>
<dbReference type="Gene3D" id="1.20.1280.290">
    <property type="match status" value="2"/>
</dbReference>
<dbReference type="Proteomes" id="UP000355283">
    <property type="component" value="Unassembled WGS sequence"/>
</dbReference>
<organism evidence="10 11">
    <name type="scientific">Nannochloropsis salina CCMP1776</name>
    <dbReference type="NCBI Taxonomy" id="1027361"/>
    <lineage>
        <taxon>Eukaryota</taxon>
        <taxon>Sar</taxon>
        <taxon>Stramenopiles</taxon>
        <taxon>Ochrophyta</taxon>
        <taxon>Eustigmatophyceae</taxon>
        <taxon>Eustigmatales</taxon>
        <taxon>Monodopsidaceae</taxon>
        <taxon>Microchloropsis</taxon>
        <taxon>Microchloropsis salina</taxon>
    </lineage>
</organism>
<evidence type="ECO:0000256" key="1">
    <source>
        <dbReference type="ARBA" id="ARBA00004127"/>
    </source>
</evidence>
<feature type="transmembrane region" description="Helical" evidence="9">
    <location>
        <begin position="67"/>
        <end position="88"/>
    </location>
</feature>
<evidence type="ECO:0000256" key="7">
    <source>
        <dbReference type="ARBA" id="ARBA00022989"/>
    </source>
</evidence>
<evidence type="ECO:0000256" key="4">
    <source>
        <dbReference type="ARBA" id="ARBA00022597"/>
    </source>
</evidence>
<evidence type="ECO:0000313" key="11">
    <source>
        <dbReference type="Proteomes" id="UP000355283"/>
    </source>
</evidence>
<dbReference type="GO" id="GO:0016020">
    <property type="term" value="C:membrane"/>
    <property type="evidence" value="ECO:0007669"/>
    <property type="project" value="InterPro"/>
</dbReference>
<comment type="similarity">
    <text evidence="2">Belongs to the SWEET sugar transporter family.</text>
</comment>
<dbReference type="EMBL" id="SDOX01000006">
    <property type="protein sequence ID" value="TFJ87385.1"/>
    <property type="molecule type" value="Genomic_DNA"/>
</dbReference>
<keyword evidence="7 9" id="KW-1133">Transmembrane helix</keyword>
<keyword evidence="5 9" id="KW-0812">Transmembrane</keyword>
<comment type="caution">
    <text evidence="10">The sequence shown here is derived from an EMBL/GenBank/DDBJ whole genome shotgun (WGS) entry which is preliminary data.</text>
</comment>
<dbReference type="GO" id="GO:0051119">
    <property type="term" value="F:sugar transmembrane transporter activity"/>
    <property type="evidence" value="ECO:0007669"/>
    <property type="project" value="InterPro"/>
</dbReference>
<keyword evidence="8 9" id="KW-0472">Membrane</keyword>
<evidence type="ECO:0000256" key="3">
    <source>
        <dbReference type="ARBA" id="ARBA00022448"/>
    </source>
</evidence>
<evidence type="ECO:0000313" key="10">
    <source>
        <dbReference type="EMBL" id="TFJ87385.1"/>
    </source>
</evidence>
<keyword evidence="4" id="KW-0762">Sugar transport</keyword>
<dbReference type="PANTHER" id="PTHR10791">
    <property type="entry name" value="RAG1-ACTIVATING PROTEIN 1"/>
    <property type="match status" value="1"/>
</dbReference>
<feature type="transmembrane region" description="Helical" evidence="9">
    <location>
        <begin position="127"/>
        <end position="149"/>
    </location>
</feature>
<evidence type="ECO:0000256" key="9">
    <source>
        <dbReference type="SAM" id="Phobius"/>
    </source>
</evidence>
<evidence type="ECO:0000256" key="8">
    <source>
        <dbReference type="ARBA" id="ARBA00023136"/>
    </source>
</evidence>
<accession>A0A4D9DCZ7</accession>
<evidence type="ECO:0000256" key="6">
    <source>
        <dbReference type="ARBA" id="ARBA00022737"/>
    </source>
</evidence>
<dbReference type="Pfam" id="PF03083">
    <property type="entry name" value="MtN3_slv"/>
    <property type="match status" value="2"/>
</dbReference>
<name>A0A4D9DCZ7_9STRA</name>
<feature type="transmembrane region" description="Helical" evidence="9">
    <location>
        <begin position="42"/>
        <end position="61"/>
    </location>
</feature>
<feature type="transmembrane region" description="Helical" evidence="9">
    <location>
        <begin position="161"/>
        <end position="182"/>
    </location>
</feature>
<proteinExistence type="inferred from homology"/>
<keyword evidence="11" id="KW-1185">Reference proteome</keyword>